<comment type="caution">
    <text evidence="3">The sequence shown here is derived from an EMBL/GenBank/DDBJ whole genome shotgun (WGS) entry which is preliminary data.</text>
</comment>
<evidence type="ECO:0000259" key="1">
    <source>
        <dbReference type="Pfam" id="PF00557"/>
    </source>
</evidence>
<keyword evidence="3" id="KW-0645">Protease</keyword>
<dbReference type="InterPro" id="IPR000587">
    <property type="entry name" value="Creatinase_N"/>
</dbReference>
<keyword evidence="4" id="KW-1185">Reference proteome</keyword>
<feature type="domain" description="Peptidase M24" evidence="1">
    <location>
        <begin position="139"/>
        <end position="341"/>
    </location>
</feature>
<accession>A0AAE3AD79</accession>
<dbReference type="PANTHER" id="PTHR46112">
    <property type="entry name" value="AMINOPEPTIDASE"/>
    <property type="match status" value="1"/>
</dbReference>
<dbReference type="CDD" id="cd01092">
    <property type="entry name" value="APP-like"/>
    <property type="match status" value="1"/>
</dbReference>
<dbReference type="AlphaFoldDB" id="A0AAE3AD79"/>
<dbReference type="PANTHER" id="PTHR46112:SF3">
    <property type="entry name" value="AMINOPEPTIDASE YPDF"/>
    <property type="match status" value="1"/>
</dbReference>
<dbReference type="InterPro" id="IPR000994">
    <property type="entry name" value="Pept_M24"/>
</dbReference>
<dbReference type="RefSeq" id="WP_302929632.1">
    <property type="nucleotide sequence ID" value="NZ_JAJEPW010000048.1"/>
</dbReference>
<evidence type="ECO:0000259" key="2">
    <source>
        <dbReference type="Pfam" id="PF01321"/>
    </source>
</evidence>
<feature type="domain" description="Creatinase N-terminal" evidence="2">
    <location>
        <begin position="5"/>
        <end position="130"/>
    </location>
</feature>
<organism evidence="3 4">
    <name type="scientific">Brotocaccenecus cirricatena</name>
    <dbReference type="NCBI Taxonomy" id="3064195"/>
    <lineage>
        <taxon>Bacteria</taxon>
        <taxon>Bacillati</taxon>
        <taxon>Bacillota</taxon>
        <taxon>Clostridia</taxon>
        <taxon>Eubacteriales</taxon>
        <taxon>Oscillospiraceae</taxon>
        <taxon>Brotocaccenecus</taxon>
    </lineage>
</organism>
<sequence length="357" mass="38805">MNHFAKIAEKLSAYELDGMLLTCEANRFYASGFHSTGTDGVALVTREGNFYFTDSRYIEAAHNKVQDAEIAMTDAAHPYVDLINAAMEKTHVQKLGFEDAYMTVADYRHYSEKLHCQLVPATELLISLRQSKDEEEIQRMIAAQRIAEAALDQIVKEIKPGVTEKEIAARLQYLMLAGGAENMSFDPIVASGPNGSMPHAVPTDRKIQDGDFVTMDFGCIYQGYCSDMTRTVAVGRVTEEMEKVYNVVLQAQLAGIAAAKAGATGHDVDAAARKVIEDAGYGPYFGHSFGHSVGVEIHESPNATPANNKPLPLGAAVSAEPGIYLPGRFGVRIEDVVVLQEGGCQDITLAKKDLLIL</sequence>
<dbReference type="Gene3D" id="3.40.350.10">
    <property type="entry name" value="Creatinase/prolidase N-terminal domain"/>
    <property type="match status" value="1"/>
</dbReference>
<dbReference type="Gene3D" id="3.90.230.10">
    <property type="entry name" value="Creatinase/methionine aminopeptidase superfamily"/>
    <property type="match status" value="1"/>
</dbReference>
<dbReference type="InterPro" id="IPR050659">
    <property type="entry name" value="Peptidase_M24B"/>
</dbReference>
<name>A0AAE3AD79_9FIRM</name>
<evidence type="ECO:0000313" key="4">
    <source>
        <dbReference type="Proteomes" id="UP001199319"/>
    </source>
</evidence>
<dbReference type="EMBL" id="JAJEPW010000048">
    <property type="protein sequence ID" value="MCC2130441.1"/>
    <property type="molecule type" value="Genomic_DNA"/>
</dbReference>
<gene>
    <name evidence="3" type="ORF">LKD37_13115</name>
</gene>
<dbReference type="SUPFAM" id="SSF53092">
    <property type="entry name" value="Creatinase/prolidase N-terminal domain"/>
    <property type="match status" value="1"/>
</dbReference>
<dbReference type="InterPro" id="IPR036005">
    <property type="entry name" value="Creatinase/aminopeptidase-like"/>
</dbReference>
<dbReference type="GO" id="GO:0004177">
    <property type="term" value="F:aminopeptidase activity"/>
    <property type="evidence" value="ECO:0007669"/>
    <property type="project" value="UniProtKB-KW"/>
</dbReference>
<dbReference type="SUPFAM" id="SSF55920">
    <property type="entry name" value="Creatinase/aminopeptidase"/>
    <property type="match status" value="1"/>
</dbReference>
<dbReference type="Pfam" id="PF01321">
    <property type="entry name" value="Creatinase_N"/>
    <property type="match status" value="1"/>
</dbReference>
<evidence type="ECO:0000313" key="3">
    <source>
        <dbReference type="EMBL" id="MCC2130441.1"/>
    </source>
</evidence>
<dbReference type="Pfam" id="PF00557">
    <property type="entry name" value="Peptidase_M24"/>
    <property type="match status" value="1"/>
</dbReference>
<keyword evidence="3" id="KW-0031">Aminopeptidase</keyword>
<dbReference type="Proteomes" id="UP001199319">
    <property type="component" value="Unassembled WGS sequence"/>
</dbReference>
<protein>
    <submittedName>
        <fullName evidence="3">Aminopeptidase P family protein</fullName>
    </submittedName>
</protein>
<dbReference type="InterPro" id="IPR029149">
    <property type="entry name" value="Creatin/AminoP/Spt16_N"/>
</dbReference>
<reference evidence="3" key="1">
    <citation type="submission" date="2021-10" db="EMBL/GenBank/DDBJ databases">
        <title>Anaerobic single-cell dispensing facilitates the cultivation of human gut bacteria.</title>
        <authorList>
            <person name="Afrizal A."/>
        </authorList>
    </citation>
    <scope>NUCLEOTIDE SEQUENCE</scope>
    <source>
        <strain evidence="3">CLA-AA-H272</strain>
    </source>
</reference>
<proteinExistence type="predicted"/>
<keyword evidence="3" id="KW-0378">Hydrolase</keyword>